<dbReference type="GO" id="GO:0043937">
    <property type="term" value="P:regulation of sporulation"/>
    <property type="evidence" value="ECO:0007669"/>
    <property type="project" value="InterPro"/>
</dbReference>
<dbReference type="GO" id="GO:0046983">
    <property type="term" value="F:protein dimerization activity"/>
    <property type="evidence" value="ECO:0007669"/>
    <property type="project" value="InterPro"/>
</dbReference>
<proteinExistence type="predicted"/>
<dbReference type="SUPFAM" id="SSF140500">
    <property type="entry name" value="BAS1536-like"/>
    <property type="match status" value="1"/>
</dbReference>
<organism evidence="1 2">
    <name type="scientific">Aquibacillus koreensis</name>
    <dbReference type="NCBI Taxonomy" id="279446"/>
    <lineage>
        <taxon>Bacteria</taxon>
        <taxon>Bacillati</taxon>
        <taxon>Bacillota</taxon>
        <taxon>Bacilli</taxon>
        <taxon>Bacillales</taxon>
        <taxon>Bacillaceae</taxon>
        <taxon>Aquibacillus</taxon>
    </lineage>
</organism>
<protein>
    <submittedName>
        <fullName evidence="1">Aspartyl-phosphate phosphatase Spo0E family protein</fullName>
    </submittedName>
</protein>
<dbReference type="InterPro" id="IPR036638">
    <property type="entry name" value="HLH_DNA-bd_sf"/>
</dbReference>
<evidence type="ECO:0000313" key="2">
    <source>
        <dbReference type="Proteomes" id="UP001145072"/>
    </source>
</evidence>
<evidence type="ECO:0000313" key="1">
    <source>
        <dbReference type="EMBL" id="MDC3422344.1"/>
    </source>
</evidence>
<dbReference type="RefSeq" id="WP_259870499.1">
    <property type="nucleotide sequence ID" value="NZ_JAMQJZ010000019.1"/>
</dbReference>
<dbReference type="EMBL" id="JAMQJZ010000019">
    <property type="protein sequence ID" value="MDC3422344.1"/>
    <property type="molecule type" value="Genomic_DNA"/>
</dbReference>
<dbReference type="InterPro" id="IPR037208">
    <property type="entry name" value="Spo0E-like_sf"/>
</dbReference>
<dbReference type="AlphaFoldDB" id="A0A9X3WS47"/>
<keyword evidence="2" id="KW-1185">Reference proteome</keyword>
<name>A0A9X3WS47_9BACI</name>
<dbReference type="Proteomes" id="UP001145072">
    <property type="component" value="Unassembled WGS sequence"/>
</dbReference>
<sequence length="56" mass="6905">MTEKEEKEIETLRKKLYQNYKEKHLCDDVVKLSQELDDLLNKAFFRKKRSNHHISR</sequence>
<reference evidence="1" key="1">
    <citation type="submission" date="2022-06" db="EMBL/GenBank/DDBJ databases">
        <title>Aquibacillus sp. a new bacterium isolated from soil saline samples.</title>
        <authorList>
            <person name="Galisteo C."/>
            <person name="De La Haba R."/>
            <person name="Sanchez-Porro C."/>
            <person name="Ventosa A."/>
        </authorList>
    </citation>
    <scope>NUCLEOTIDE SEQUENCE</scope>
    <source>
        <strain evidence="1">JCM 12387</strain>
    </source>
</reference>
<comment type="caution">
    <text evidence="1">The sequence shown here is derived from an EMBL/GenBank/DDBJ whole genome shotgun (WGS) entry which is preliminary data.</text>
</comment>
<gene>
    <name evidence="1" type="ORF">NC661_18490</name>
</gene>
<accession>A0A9X3WS47</accession>
<dbReference type="Gene3D" id="4.10.280.10">
    <property type="entry name" value="Helix-loop-helix DNA-binding domain"/>
    <property type="match status" value="1"/>
</dbReference>
<dbReference type="InterPro" id="IPR018540">
    <property type="entry name" value="Spo0E-like"/>
</dbReference>
<dbReference type="Pfam" id="PF09388">
    <property type="entry name" value="SpoOE-like"/>
    <property type="match status" value="1"/>
</dbReference>